<dbReference type="Pfam" id="PF04226">
    <property type="entry name" value="Transgly_assoc"/>
    <property type="match status" value="1"/>
</dbReference>
<organism evidence="8 9">
    <name type="scientific">Pedococcus cremeus</name>
    <dbReference type="NCBI Taxonomy" id="587636"/>
    <lineage>
        <taxon>Bacteria</taxon>
        <taxon>Bacillati</taxon>
        <taxon>Actinomycetota</taxon>
        <taxon>Actinomycetes</taxon>
        <taxon>Micrococcales</taxon>
        <taxon>Intrasporangiaceae</taxon>
        <taxon>Pedococcus</taxon>
    </lineage>
</organism>
<dbReference type="PANTHER" id="PTHR33884:SF3">
    <property type="entry name" value="UPF0410 PROTEIN YMGE"/>
    <property type="match status" value="1"/>
</dbReference>
<keyword evidence="6 7" id="KW-0472">Membrane</keyword>
<dbReference type="AlphaFoldDB" id="A0A1H9RVA0"/>
<feature type="transmembrane region" description="Helical" evidence="7">
    <location>
        <begin position="30"/>
        <end position="50"/>
    </location>
</feature>
<name>A0A1H9RVA0_9MICO</name>
<sequence length="91" mass="9673">MVVEIIGTIIFGAIIGILARVVLPGRQNISALMTVVLGIIGALIGYWLWGAMGGGNTGGIDWIRWIISVIAAAILVSLYIAVTGRRRVDRV</sequence>
<feature type="transmembrane region" description="Helical" evidence="7">
    <location>
        <begin position="6"/>
        <end position="23"/>
    </location>
</feature>
<dbReference type="STRING" id="587636.SAMN05216199_1142"/>
<accession>A0A1H9RVA0</accession>
<evidence type="ECO:0000256" key="7">
    <source>
        <dbReference type="SAM" id="Phobius"/>
    </source>
</evidence>
<evidence type="ECO:0000256" key="3">
    <source>
        <dbReference type="ARBA" id="ARBA00022475"/>
    </source>
</evidence>
<keyword evidence="5 7" id="KW-1133">Transmembrane helix</keyword>
<evidence type="ECO:0000256" key="4">
    <source>
        <dbReference type="ARBA" id="ARBA00022692"/>
    </source>
</evidence>
<reference evidence="9" key="1">
    <citation type="submission" date="2016-10" db="EMBL/GenBank/DDBJ databases">
        <authorList>
            <person name="Varghese N."/>
            <person name="Submissions S."/>
        </authorList>
    </citation>
    <scope>NUCLEOTIDE SEQUENCE [LARGE SCALE GENOMIC DNA]</scope>
    <source>
        <strain evidence="9">CGMCC 1.6963</strain>
    </source>
</reference>
<feature type="transmembrane region" description="Helical" evidence="7">
    <location>
        <begin position="62"/>
        <end position="82"/>
    </location>
</feature>
<evidence type="ECO:0000256" key="5">
    <source>
        <dbReference type="ARBA" id="ARBA00022989"/>
    </source>
</evidence>
<keyword evidence="9" id="KW-1185">Reference proteome</keyword>
<gene>
    <name evidence="8" type="ORF">SAMN05216199_1142</name>
</gene>
<dbReference type="OrthoDB" id="5197368at2"/>
<protein>
    <submittedName>
        <fullName evidence="8">Uncharacterized membrane protein YeaQ/YmgE, transglycosylase-associated protein family</fullName>
    </submittedName>
</protein>
<comment type="subcellular location">
    <subcellularLocation>
        <location evidence="1">Cell membrane</location>
        <topology evidence="1">Multi-pass membrane protein</topology>
    </subcellularLocation>
</comment>
<evidence type="ECO:0000313" key="8">
    <source>
        <dbReference type="EMBL" id="SER76811.1"/>
    </source>
</evidence>
<dbReference type="GO" id="GO:0005886">
    <property type="term" value="C:plasma membrane"/>
    <property type="evidence" value="ECO:0007669"/>
    <property type="project" value="UniProtKB-SubCell"/>
</dbReference>
<dbReference type="RefSeq" id="WP_091756044.1">
    <property type="nucleotide sequence ID" value="NZ_FOHB01000001.1"/>
</dbReference>
<keyword evidence="4 7" id="KW-0812">Transmembrane</keyword>
<evidence type="ECO:0000256" key="1">
    <source>
        <dbReference type="ARBA" id="ARBA00004651"/>
    </source>
</evidence>
<keyword evidence="3" id="KW-1003">Cell membrane</keyword>
<evidence type="ECO:0000313" key="9">
    <source>
        <dbReference type="Proteomes" id="UP000199019"/>
    </source>
</evidence>
<comment type="similarity">
    <text evidence="2">Belongs to the UPF0410 family.</text>
</comment>
<dbReference type="Proteomes" id="UP000199019">
    <property type="component" value="Unassembled WGS sequence"/>
</dbReference>
<dbReference type="EMBL" id="FOHB01000001">
    <property type="protein sequence ID" value="SER76811.1"/>
    <property type="molecule type" value="Genomic_DNA"/>
</dbReference>
<dbReference type="PANTHER" id="PTHR33884">
    <property type="entry name" value="UPF0410 PROTEIN YMGE"/>
    <property type="match status" value="1"/>
</dbReference>
<evidence type="ECO:0000256" key="2">
    <source>
        <dbReference type="ARBA" id="ARBA00011006"/>
    </source>
</evidence>
<proteinExistence type="inferred from homology"/>
<dbReference type="InterPro" id="IPR007341">
    <property type="entry name" value="Transgly_assoc"/>
</dbReference>
<evidence type="ECO:0000256" key="6">
    <source>
        <dbReference type="ARBA" id="ARBA00023136"/>
    </source>
</evidence>